<gene>
    <name evidence="2" type="ORF">HPB52_020418</name>
</gene>
<organism evidence="2 3">
    <name type="scientific">Rhipicephalus sanguineus</name>
    <name type="common">Brown dog tick</name>
    <name type="synonym">Ixodes sanguineus</name>
    <dbReference type="NCBI Taxonomy" id="34632"/>
    <lineage>
        <taxon>Eukaryota</taxon>
        <taxon>Metazoa</taxon>
        <taxon>Ecdysozoa</taxon>
        <taxon>Arthropoda</taxon>
        <taxon>Chelicerata</taxon>
        <taxon>Arachnida</taxon>
        <taxon>Acari</taxon>
        <taxon>Parasitiformes</taxon>
        <taxon>Ixodida</taxon>
        <taxon>Ixodoidea</taxon>
        <taxon>Ixodidae</taxon>
        <taxon>Rhipicephalinae</taxon>
        <taxon>Rhipicephalus</taxon>
        <taxon>Rhipicephalus</taxon>
    </lineage>
</organism>
<dbReference type="Proteomes" id="UP000821837">
    <property type="component" value="Unassembled WGS sequence"/>
</dbReference>
<evidence type="ECO:0000313" key="3">
    <source>
        <dbReference type="Proteomes" id="UP000821837"/>
    </source>
</evidence>
<reference evidence="2" key="2">
    <citation type="submission" date="2021-09" db="EMBL/GenBank/DDBJ databases">
        <authorList>
            <person name="Jia N."/>
            <person name="Wang J."/>
            <person name="Shi W."/>
            <person name="Du L."/>
            <person name="Sun Y."/>
            <person name="Zhan W."/>
            <person name="Jiang J."/>
            <person name="Wang Q."/>
            <person name="Zhang B."/>
            <person name="Ji P."/>
            <person name="Sakyi L.B."/>
            <person name="Cui X."/>
            <person name="Yuan T."/>
            <person name="Jiang B."/>
            <person name="Yang W."/>
            <person name="Lam T.T.-Y."/>
            <person name="Chang Q."/>
            <person name="Ding S."/>
            <person name="Wang X."/>
            <person name="Zhu J."/>
            <person name="Ruan X."/>
            <person name="Zhao L."/>
            <person name="Wei J."/>
            <person name="Que T."/>
            <person name="Du C."/>
            <person name="Cheng J."/>
            <person name="Dai P."/>
            <person name="Han X."/>
            <person name="Huang E."/>
            <person name="Gao Y."/>
            <person name="Liu J."/>
            <person name="Shao H."/>
            <person name="Ye R."/>
            <person name="Li L."/>
            <person name="Wei W."/>
            <person name="Wang X."/>
            <person name="Wang C."/>
            <person name="Huo Q."/>
            <person name="Li W."/>
            <person name="Guo W."/>
            <person name="Chen H."/>
            <person name="Chen S."/>
            <person name="Zhou L."/>
            <person name="Zhou L."/>
            <person name="Ni X."/>
            <person name="Tian J."/>
            <person name="Zhou Y."/>
            <person name="Sheng Y."/>
            <person name="Liu T."/>
            <person name="Pan Y."/>
            <person name="Xia L."/>
            <person name="Li J."/>
            <person name="Zhao F."/>
            <person name="Cao W."/>
        </authorList>
    </citation>
    <scope>NUCLEOTIDE SEQUENCE</scope>
    <source>
        <strain evidence="2">Rsan-2018</strain>
        <tissue evidence="2">Larvae</tissue>
    </source>
</reference>
<keyword evidence="3" id="KW-1185">Reference proteome</keyword>
<sequence>MASTWELLELAERMGLEGPESRAWYEERMAREREERATERKAKKEKLESELRSKREQLEVERRALERRLEVAMDEKTHLESQSYGQVVDGCSDSSFPWTTINHLPITLALKVRLLIHRHFESPLKCSPLHFELFPFRPKLRFELLLLCLSFCSPFLSLSRHPLFIPRSGLWSFETHTFGQFQ</sequence>
<protein>
    <submittedName>
        <fullName evidence="2">Uncharacterized protein</fullName>
    </submittedName>
</protein>
<accession>A0A9D4PEL7</accession>
<evidence type="ECO:0000256" key="1">
    <source>
        <dbReference type="SAM" id="MobiDB-lite"/>
    </source>
</evidence>
<reference evidence="2" key="1">
    <citation type="journal article" date="2020" name="Cell">
        <title>Large-Scale Comparative Analyses of Tick Genomes Elucidate Their Genetic Diversity and Vector Capacities.</title>
        <authorList>
            <consortium name="Tick Genome and Microbiome Consortium (TIGMIC)"/>
            <person name="Jia N."/>
            <person name="Wang J."/>
            <person name="Shi W."/>
            <person name="Du L."/>
            <person name="Sun Y."/>
            <person name="Zhan W."/>
            <person name="Jiang J.F."/>
            <person name="Wang Q."/>
            <person name="Zhang B."/>
            <person name="Ji P."/>
            <person name="Bell-Sakyi L."/>
            <person name="Cui X.M."/>
            <person name="Yuan T.T."/>
            <person name="Jiang B.G."/>
            <person name="Yang W.F."/>
            <person name="Lam T.T."/>
            <person name="Chang Q.C."/>
            <person name="Ding S.J."/>
            <person name="Wang X.J."/>
            <person name="Zhu J.G."/>
            <person name="Ruan X.D."/>
            <person name="Zhao L."/>
            <person name="Wei J.T."/>
            <person name="Ye R.Z."/>
            <person name="Que T.C."/>
            <person name="Du C.H."/>
            <person name="Zhou Y.H."/>
            <person name="Cheng J.X."/>
            <person name="Dai P.F."/>
            <person name="Guo W.B."/>
            <person name="Han X.H."/>
            <person name="Huang E.J."/>
            <person name="Li L.F."/>
            <person name="Wei W."/>
            <person name="Gao Y.C."/>
            <person name="Liu J.Z."/>
            <person name="Shao H.Z."/>
            <person name="Wang X."/>
            <person name="Wang C.C."/>
            <person name="Yang T.C."/>
            <person name="Huo Q.B."/>
            <person name="Li W."/>
            <person name="Chen H.Y."/>
            <person name="Chen S.E."/>
            <person name="Zhou L.G."/>
            <person name="Ni X.B."/>
            <person name="Tian J.H."/>
            <person name="Sheng Y."/>
            <person name="Liu T."/>
            <person name="Pan Y.S."/>
            <person name="Xia L.Y."/>
            <person name="Li J."/>
            <person name="Zhao F."/>
            <person name="Cao W.C."/>
        </authorList>
    </citation>
    <scope>NUCLEOTIDE SEQUENCE</scope>
    <source>
        <strain evidence="2">Rsan-2018</strain>
    </source>
</reference>
<dbReference type="AlphaFoldDB" id="A0A9D4PEL7"/>
<comment type="caution">
    <text evidence="2">The sequence shown here is derived from an EMBL/GenBank/DDBJ whole genome shotgun (WGS) entry which is preliminary data.</text>
</comment>
<dbReference type="EMBL" id="JABSTV010001255">
    <property type="protein sequence ID" value="KAH7936235.1"/>
    <property type="molecule type" value="Genomic_DNA"/>
</dbReference>
<proteinExistence type="predicted"/>
<evidence type="ECO:0000313" key="2">
    <source>
        <dbReference type="EMBL" id="KAH7936235.1"/>
    </source>
</evidence>
<feature type="region of interest" description="Disordered" evidence="1">
    <location>
        <begin position="27"/>
        <end position="48"/>
    </location>
</feature>
<name>A0A9D4PEL7_RHISA</name>